<reference evidence="2" key="1">
    <citation type="submission" date="2019-06" db="EMBL/GenBank/DDBJ databases">
        <authorList>
            <consortium name="Wellcome Sanger Institute Data Sharing"/>
        </authorList>
    </citation>
    <scope>NUCLEOTIDE SEQUENCE [LARGE SCALE GENOMIC DNA]</scope>
</reference>
<dbReference type="Pfam" id="PF15123">
    <property type="entry name" value="DUF4562"/>
    <property type="match status" value="1"/>
</dbReference>
<feature type="chain" id="PRO_5025619633" evidence="1">
    <location>
        <begin position="27"/>
        <end position="144"/>
    </location>
</feature>
<dbReference type="Ensembl" id="ENSSORT00005022878.1">
    <property type="protein sequence ID" value="ENSSORP00005022220.1"/>
    <property type="gene ID" value="ENSSORG00005010835.1"/>
</dbReference>
<reference evidence="2" key="2">
    <citation type="submission" date="2025-08" db="UniProtKB">
        <authorList>
            <consortium name="Ensembl"/>
        </authorList>
    </citation>
    <scope>IDENTIFICATION</scope>
</reference>
<dbReference type="PANTHER" id="PTHR34833:SF1">
    <property type="entry name" value="GENE, 17359-RELATED"/>
    <property type="match status" value="1"/>
</dbReference>
<feature type="signal peptide" evidence="1">
    <location>
        <begin position="1"/>
        <end position="26"/>
    </location>
</feature>
<keyword evidence="3" id="KW-1185">Reference proteome</keyword>
<dbReference type="PANTHER" id="PTHR34833">
    <property type="entry name" value="GENE, 17359-RELATED"/>
    <property type="match status" value="1"/>
</dbReference>
<name>A0A672ZY68_9TELE</name>
<reference evidence="2" key="3">
    <citation type="submission" date="2025-09" db="UniProtKB">
        <authorList>
            <consortium name="Ensembl"/>
        </authorList>
    </citation>
    <scope>IDENTIFICATION</scope>
</reference>
<evidence type="ECO:0000256" key="1">
    <source>
        <dbReference type="SAM" id="SignalP"/>
    </source>
</evidence>
<evidence type="ECO:0000313" key="2">
    <source>
        <dbReference type="Ensembl" id="ENSSORP00005022220.1"/>
    </source>
</evidence>
<sequence>MYVKPSKSFWLLLISSFFGHRSLVLGPDGIGDYRPRSNYFPQYISEGSGSPEATGDLSYLFRAAPLAPLSTPKQSYVGEIGWGWRYNQQLNGGTLLSNMQIKVRLSTEQHKQIRTHQQTSVGKWRMGFYKSLDVTENRNFINFD</sequence>
<keyword evidence="1" id="KW-0732">Signal</keyword>
<dbReference type="InterPro" id="IPR027814">
    <property type="entry name" value="DUF4562"/>
</dbReference>
<protein>
    <submittedName>
        <fullName evidence="2">Uncharacterized protein</fullName>
    </submittedName>
</protein>
<accession>A0A672ZY68</accession>
<organism evidence="2 3">
    <name type="scientific">Sphaeramia orbicularis</name>
    <name type="common">orbiculate cardinalfish</name>
    <dbReference type="NCBI Taxonomy" id="375764"/>
    <lineage>
        <taxon>Eukaryota</taxon>
        <taxon>Metazoa</taxon>
        <taxon>Chordata</taxon>
        <taxon>Craniata</taxon>
        <taxon>Vertebrata</taxon>
        <taxon>Euteleostomi</taxon>
        <taxon>Actinopterygii</taxon>
        <taxon>Neopterygii</taxon>
        <taxon>Teleostei</taxon>
        <taxon>Neoteleostei</taxon>
        <taxon>Acanthomorphata</taxon>
        <taxon>Gobiaria</taxon>
        <taxon>Kurtiformes</taxon>
        <taxon>Apogonoidei</taxon>
        <taxon>Apogonidae</taxon>
        <taxon>Apogoninae</taxon>
        <taxon>Sphaeramia</taxon>
    </lineage>
</organism>
<dbReference type="Proteomes" id="UP000472271">
    <property type="component" value="Chromosome 10"/>
</dbReference>
<dbReference type="InParanoid" id="A0A672ZY68"/>
<dbReference type="AlphaFoldDB" id="A0A672ZY68"/>
<evidence type="ECO:0000313" key="3">
    <source>
        <dbReference type="Proteomes" id="UP000472271"/>
    </source>
</evidence>
<proteinExistence type="predicted"/>